<proteinExistence type="predicted"/>
<gene>
    <name evidence="1" type="ORF">NM688_g7110</name>
</gene>
<dbReference type="Proteomes" id="UP001148662">
    <property type="component" value="Unassembled WGS sequence"/>
</dbReference>
<evidence type="ECO:0000313" key="2">
    <source>
        <dbReference type="Proteomes" id="UP001148662"/>
    </source>
</evidence>
<organism evidence="1 2">
    <name type="scientific">Phlebia brevispora</name>
    <dbReference type="NCBI Taxonomy" id="194682"/>
    <lineage>
        <taxon>Eukaryota</taxon>
        <taxon>Fungi</taxon>
        <taxon>Dikarya</taxon>
        <taxon>Basidiomycota</taxon>
        <taxon>Agaricomycotina</taxon>
        <taxon>Agaricomycetes</taxon>
        <taxon>Polyporales</taxon>
        <taxon>Meruliaceae</taxon>
        <taxon>Phlebia</taxon>
    </lineage>
</organism>
<sequence>MAALYPQTLPNIHAQTLRHHTIQLSPPQRRPQSSKQRFVQELSQCLCDFVAQLLPTPEELAVKEDVRKLLERLIRSIEPESRLLSFGSTANGFSLRNSDMDLCCIIDSEERLSASDLVTMVGDLLARETRFVIKPLPLARIPIVKLSLPPSPGLPFGIACDIGFENRLALENTRLLFCYAMIDPARVRTMVLFLKVWCKRRKINSPYKGSLSSYGYVLLVIYFLVHVKNPPVLPNLQQLPPLRPITQEETHLNGYNIWFFDDINLLRERWKSKNTETVAELLIDFFKYYSRDFAYNTGVVSIRSGFILKEIKLPFFSLTCEKDPFETNFNVARCVTRDGLYTIRGEFMRASRILATRPERAIVALAQLCEERKDEELLHASPSRPGVLPPRLSAVPPETPYNIHSSPMRPSGVRLPERLSPQEAHTEPTHARLHNGTVPSDRLSQPEHMAPRRARWTSPPPPEAPDEERYAFENRLGEGLALATSSSDARESDQDATSSNNSEAPTDDEDRRVRDDFLWAEWTITFGSAVASAAIVYAGSL</sequence>
<protein>
    <submittedName>
        <fullName evidence="1">Uncharacterized protein</fullName>
    </submittedName>
</protein>
<keyword evidence="2" id="KW-1185">Reference proteome</keyword>
<accession>A0ACC1S964</accession>
<reference evidence="1" key="1">
    <citation type="submission" date="2022-07" db="EMBL/GenBank/DDBJ databases">
        <title>Genome Sequence of Phlebia brevispora.</title>
        <authorList>
            <person name="Buettner E."/>
        </authorList>
    </citation>
    <scope>NUCLEOTIDE SEQUENCE</scope>
    <source>
        <strain evidence="1">MPL23</strain>
    </source>
</reference>
<name>A0ACC1S964_9APHY</name>
<evidence type="ECO:0000313" key="1">
    <source>
        <dbReference type="EMBL" id="KAJ3534598.1"/>
    </source>
</evidence>
<dbReference type="EMBL" id="JANHOG010001595">
    <property type="protein sequence ID" value="KAJ3534598.1"/>
    <property type="molecule type" value="Genomic_DNA"/>
</dbReference>
<comment type="caution">
    <text evidence="1">The sequence shown here is derived from an EMBL/GenBank/DDBJ whole genome shotgun (WGS) entry which is preliminary data.</text>
</comment>